<dbReference type="Proteomes" id="UP001153636">
    <property type="component" value="Chromosome 12"/>
</dbReference>
<protein>
    <recommendedName>
        <fullName evidence="4">Single domain-containing protein</fullName>
    </recommendedName>
</protein>
<feature type="chain" id="PRO_5040184569" description="Single domain-containing protein" evidence="3">
    <location>
        <begin position="21"/>
        <end position="148"/>
    </location>
</feature>
<evidence type="ECO:0000313" key="6">
    <source>
        <dbReference type="Proteomes" id="UP001153636"/>
    </source>
</evidence>
<dbReference type="PANTHER" id="PTHR39957">
    <property type="entry name" value="AT09846P1-RELATED"/>
    <property type="match status" value="1"/>
</dbReference>
<accession>A0A9P0G6W5</accession>
<sequence>MSMMRYSILIFAIVFAYTDAWVAMSKSDPNTEHLGDCYTDHNNIGAMMKGETRRLEGQCAEASCGSNRYINLVGCGSVGAVPPCKVVDGDLTKPFPECCEQVECPKIKSKLVDEGGLISKSNLYYTEMNNNDLETKEESKQSENTNTL</sequence>
<evidence type="ECO:0000259" key="4">
    <source>
        <dbReference type="SMART" id="SM01318"/>
    </source>
</evidence>
<dbReference type="SMART" id="SM01318">
    <property type="entry name" value="SVWC"/>
    <property type="match status" value="1"/>
</dbReference>
<proteinExistence type="predicted"/>
<keyword evidence="2" id="KW-0964">Secreted</keyword>
<gene>
    <name evidence="5" type="ORF">PSYICH_LOCUS3010</name>
</gene>
<dbReference type="GO" id="GO:0005576">
    <property type="term" value="C:extracellular region"/>
    <property type="evidence" value="ECO:0007669"/>
    <property type="project" value="UniProtKB-SubCell"/>
</dbReference>
<keyword evidence="3" id="KW-0732">Signal</keyword>
<organism evidence="5 6">
    <name type="scientific">Psylliodes chrysocephalus</name>
    <dbReference type="NCBI Taxonomy" id="3402493"/>
    <lineage>
        <taxon>Eukaryota</taxon>
        <taxon>Metazoa</taxon>
        <taxon>Ecdysozoa</taxon>
        <taxon>Arthropoda</taxon>
        <taxon>Hexapoda</taxon>
        <taxon>Insecta</taxon>
        <taxon>Pterygota</taxon>
        <taxon>Neoptera</taxon>
        <taxon>Endopterygota</taxon>
        <taxon>Coleoptera</taxon>
        <taxon>Polyphaga</taxon>
        <taxon>Cucujiformia</taxon>
        <taxon>Chrysomeloidea</taxon>
        <taxon>Chrysomelidae</taxon>
        <taxon>Galerucinae</taxon>
        <taxon>Alticini</taxon>
        <taxon>Psylliodes</taxon>
    </lineage>
</organism>
<dbReference type="OrthoDB" id="6674808at2759"/>
<dbReference type="PANTHER" id="PTHR39957:SF1">
    <property type="entry name" value="AT09846P1-RELATED"/>
    <property type="match status" value="1"/>
</dbReference>
<evidence type="ECO:0000256" key="1">
    <source>
        <dbReference type="ARBA" id="ARBA00004613"/>
    </source>
</evidence>
<dbReference type="InterPro" id="IPR029277">
    <property type="entry name" value="SVWC_dom"/>
</dbReference>
<feature type="domain" description="Single" evidence="4">
    <location>
        <begin position="37"/>
        <end position="104"/>
    </location>
</feature>
<dbReference type="EMBL" id="OV651824">
    <property type="protein sequence ID" value="CAH1102123.1"/>
    <property type="molecule type" value="Genomic_DNA"/>
</dbReference>
<evidence type="ECO:0000256" key="2">
    <source>
        <dbReference type="ARBA" id="ARBA00022525"/>
    </source>
</evidence>
<dbReference type="InterPro" id="IPR053308">
    <property type="entry name" value="Vago-like"/>
</dbReference>
<dbReference type="AlphaFoldDB" id="A0A9P0G6W5"/>
<dbReference type="Pfam" id="PF15430">
    <property type="entry name" value="SVWC"/>
    <property type="match status" value="1"/>
</dbReference>
<evidence type="ECO:0000256" key="3">
    <source>
        <dbReference type="SAM" id="SignalP"/>
    </source>
</evidence>
<feature type="signal peptide" evidence="3">
    <location>
        <begin position="1"/>
        <end position="20"/>
    </location>
</feature>
<reference evidence="5" key="1">
    <citation type="submission" date="2022-01" db="EMBL/GenBank/DDBJ databases">
        <authorList>
            <person name="King R."/>
        </authorList>
    </citation>
    <scope>NUCLEOTIDE SEQUENCE</scope>
</reference>
<keyword evidence="6" id="KW-1185">Reference proteome</keyword>
<evidence type="ECO:0000313" key="5">
    <source>
        <dbReference type="EMBL" id="CAH1102123.1"/>
    </source>
</evidence>
<name>A0A9P0G6W5_9CUCU</name>
<comment type="subcellular location">
    <subcellularLocation>
        <location evidence="1">Secreted</location>
    </subcellularLocation>
</comment>